<sequence length="500" mass="54518">MLFPNDSIFSPNQAYSLSLTKERVDAFSLIAPPMSDSSPPRGRSRKPTRKNSPQYMIAREAAAQRSPSDGADSKNKIHKRILQFYAGNTPEAKNRTLGKLDSHFLLHGETPIAPTGHEGPRGGNSQVKWNCRLCREDFPTFQKAAVHLTSGEWGMPNWRCLEKTWYYDSDRRTPSDPGHAQPASTGLEHDRFLGHLPASFDQGSAPLTTGEPHFNAYAGRGSPLNGPSYRPTPRSYGSEAATSPAMMGPMLPAQTPIYHHNEAYPFHSAHRYPSPIPDNGNVFLIDPRFVDQSSRPANYPINTHAHMHSQFNNYVQATYGNPGTVYASNATNNFSQRGTGPQNQDSPYADNYFPNQDPVWYGDSYLEPGEAYQGYSTSAISTTVSTRRLDNGSPLDSSIGLPMVRLWPITCYRSPAPGWGGEGGNMSARGAPATNLLSGSGIPAVVATIDSLVELGEVERELRLKGINESERWLLGGAGALTSVGVGCEISQFSGPSLLF</sequence>
<gene>
    <name evidence="2" type="ORF">M408DRAFT_324434</name>
</gene>
<evidence type="ECO:0000313" key="3">
    <source>
        <dbReference type="Proteomes" id="UP000054097"/>
    </source>
</evidence>
<dbReference type="AlphaFoldDB" id="A0A0C2WVV1"/>
<dbReference type="EMBL" id="KN824285">
    <property type="protein sequence ID" value="KIM30283.1"/>
    <property type="molecule type" value="Genomic_DNA"/>
</dbReference>
<protein>
    <submittedName>
        <fullName evidence="2">Uncharacterized protein</fullName>
    </submittedName>
</protein>
<reference evidence="3" key="2">
    <citation type="submission" date="2015-01" db="EMBL/GenBank/DDBJ databases">
        <title>Evolutionary Origins and Diversification of the Mycorrhizal Mutualists.</title>
        <authorList>
            <consortium name="DOE Joint Genome Institute"/>
            <consortium name="Mycorrhizal Genomics Consortium"/>
            <person name="Kohler A."/>
            <person name="Kuo A."/>
            <person name="Nagy L.G."/>
            <person name="Floudas D."/>
            <person name="Copeland A."/>
            <person name="Barry K.W."/>
            <person name="Cichocki N."/>
            <person name="Veneault-Fourrey C."/>
            <person name="LaButti K."/>
            <person name="Lindquist E.A."/>
            <person name="Lipzen A."/>
            <person name="Lundell T."/>
            <person name="Morin E."/>
            <person name="Murat C."/>
            <person name="Riley R."/>
            <person name="Ohm R."/>
            <person name="Sun H."/>
            <person name="Tunlid A."/>
            <person name="Henrissat B."/>
            <person name="Grigoriev I.V."/>
            <person name="Hibbett D.S."/>
            <person name="Martin F."/>
        </authorList>
    </citation>
    <scope>NUCLEOTIDE SEQUENCE [LARGE SCALE GENOMIC DNA]</scope>
    <source>
        <strain evidence="3">MAFF 305830</strain>
    </source>
</reference>
<evidence type="ECO:0000313" key="2">
    <source>
        <dbReference type="EMBL" id="KIM30283.1"/>
    </source>
</evidence>
<accession>A0A0C2WVV1</accession>
<reference evidence="2 3" key="1">
    <citation type="submission" date="2014-04" db="EMBL/GenBank/DDBJ databases">
        <authorList>
            <consortium name="DOE Joint Genome Institute"/>
            <person name="Kuo A."/>
            <person name="Zuccaro A."/>
            <person name="Kohler A."/>
            <person name="Nagy L.G."/>
            <person name="Floudas D."/>
            <person name="Copeland A."/>
            <person name="Barry K.W."/>
            <person name="Cichocki N."/>
            <person name="Veneault-Fourrey C."/>
            <person name="LaButti K."/>
            <person name="Lindquist E.A."/>
            <person name="Lipzen A."/>
            <person name="Lundell T."/>
            <person name="Morin E."/>
            <person name="Murat C."/>
            <person name="Sun H."/>
            <person name="Tunlid A."/>
            <person name="Henrissat B."/>
            <person name="Grigoriev I.V."/>
            <person name="Hibbett D.S."/>
            <person name="Martin F."/>
            <person name="Nordberg H.P."/>
            <person name="Cantor M.N."/>
            <person name="Hua S.X."/>
        </authorList>
    </citation>
    <scope>NUCLEOTIDE SEQUENCE [LARGE SCALE GENOMIC DNA]</scope>
    <source>
        <strain evidence="2 3">MAFF 305830</strain>
    </source>
</reference>
<proteinExistence type="predicted"/>
<keyword evidence="3" id="KW-1185">Reference proteome</keyword>
<organism evidence="2 3">
    <name type="scientific">Serendipita vermifera MAFF 305830</name>
    <dbReference type="NCBI Taxonomy" id="933852"/>
    <lineage>
        <taxon>Eukaryota</taxon>
        <taxon>Fungi</taxon>
        <taxon>Dikarya</taxon>
        <taxon>Basidiomycota</taxon>
        <taxon>Agaricomycotina</taxon>
        <taxon>Agaricomycetes</taxon>
        <taxon>Sebacinales</taxon>
        <taxon>Serendipitaceae</taxon>
        <taxon>Serendipita</taxon>
    </lineage>
</organism>
<feature type="region of interest" description="Disordered" evidence="1">
    <location>
        <begin position="198"/>
        <end position="241"/>
    </location>
</feature>
<evidence type="ECO:0000256" key="1">
    <source>
        <dbReference type="SAM" id="MobiDB-lite"/>
    </source>
</evidence>
<dbReference type="Proteomes" id="UP000054097">
    <property type="component" value="Unassembled WGS sequence"/>
</dbReference>
<feature type="region of interest" description="Disordered" evidence="1">
    <location>
        <begin position="30"/>
        <end position="55"/>
    </location>
</feature>
<dbReference type="HOGENOM" id="CLU_545324_0_0_1"/>
<name>A0A0C2WVV1_SERVB</name>